<sequence>MLKKRVRNFWSLLMIFVLMVPLGFSLFSSHAQAVTEKPTEGKLFIHKLKFGGAQELPTIAGDGAQLTELPSGAAPSPDVEFAVVSLKKSKLSSSPSQAEAIAYYNSVKNNPNIVQTTGKTDAAGIFETKTLPADKYLVVELTSELGATKIAAPVVVSLPIMNTDGSAWNDQVHIYTKNAVTLGAAKAQKLTEDNQPLIGATFSLYKKGATGQADNLVQADLVSHGDGFTDIVGNLVVGDYYFIETNSPDNFLLNGRKVDFSIKPENHAYNESGALDETKVVSTNLLNYLKPTLSGERLTDESTDIGKTVTWKVTTDVPKNIKEYTKYVITNTLDSHLTYIGNIIITLDGVQLNPSYYKVTEANGVITIIFIEELFPGSTSQLANGKQITITFDTVINHTAIPGTPISNNSILTVNNGYVDAATTQPTPPAVETGGRKFLKVNSSQKPLANAEFVIYKNANAKENNGYKGSLYLKRNNDKTITWVKEKKEATVLTSDQEGKFEAYGLGYGSYLLEETKAPSGYNLLTEDKKFTIDKKSYSDEAQLIILNTNAPTIPITGSIGTILFFALGLILMGLAFLFYRKKYSHA</sequence>
<dbReference type="Pfam" id="PF00746">
    <property type="entry name" value="Gram_pos_anchor"/>
    <property type="match status" value="1"/>
</dbReference>
<keyword evidence="6" id="KW-0472">Membrane</keyword>
<feature type="chain" id="PRO_5047250998" evidence="7">
    <location>
        <begin position="34"/>
        <end position="587"/>
    </location>
</feature>
<feature type="domain" description="Gram-positive pilin subunit D1 N-terminal" evidence="9">
    <location>
        <begin position="39"/>
        <end position="178"/>
    </location>
</feature>
<evidence type="ECO:0000256" key="5">
    <source>
        <dbReference type="ARBA" id="ARBA00023088"/>
    </source>
</evidence>
<keyword evidence="5" id="KW-0572">Peptidoglycan-anchor</keyword>
<name>A0ABS3H0Z9_9ENTE</name>
<dbReference type="PANTHER" id="PTHR36108">
    <property type="entry name" value="COLOSSIN-B-RELATED"/>
    <property type="match status" value="1"/>
</dbReference>
<evidence type="ECO:0000256" key="2">
    <source>
        <dbReference type="ARBA" id="ARBA00022512"/>
    </source>
</evidence>
<keyword evidence="12" id="KW-1185">Reference proteome</keyword>
<evidence type="ECO:0000259" key="8">
    <source>
        <dbReference type="Pfam" id="PF00746"/>
    </source>
</evidence>
<evidence type="ECO:0000313" key="12">
    <source>
        <dbReference type="Proteomes" id="UP000664632"/>
    </source>
</evidence>
<dbReference type="Gene3D" id="2.60.40.10">
    <property type="entry name" value="Immunoglobulins"/>
    <property type="match status" value="3"/>
</dbReference>
<organism evidence="11 12">
    <name type="scientific">Candidatus Enterococcus ikei</name>
    <dbReference type="NCBI Taxonomy" id="2815326"/>
    <lineage>
        <taxon>Bacteria</taxon>
        <taxon>Bacillati</taxon>
        <taxon>Bacillota</taxon>
        <taxon>Bacilli</taxon>
        <taxon>Lactobacillales</taxon>
        <taxon>Enterococcaceae</taxon>
        <taxon>Enterococcus</taxon>
    </lineage>
</organism>
<keyword evidence="6" id="KW-1133">Transmembrane helix</keyword>
<dbReference type="PANTHER" id="PTHR36108:SF13">
    <property type="entry name" value="COLOSSIN-B-RELATED"/>
    <property type="match status" value="1"/>
</dbReference>
<dbReference type="Pfam" id="PF17802">
    <property type="entry name" value="SpaA"/>
    <property type="match status" value="2"/>
</dbReference>
<evidence type="ECO:0000256" key="4">
    <source>
        <dbReference type="ARBA" id="ARBA00022729"/>
    </source>
</evidence>
<dbReference type="InterPro" id="IPR032364">
    <property type="entry name" value="GramPos_pilinD1_N"/>
</dbReference>
<accession>A0ABS3H0Z9</accession>
<dbReference type="InterPro" id="IPR026466">
    <property type="entry name" value="Fim_isopep_form_D2_dom"/>
</dbReference>
<protein>
    <submittedName>
        <fullName evidence="11">SpaH/EbpB family LPXTG-anchored major pilin</fullName>
    </submittedName>
</protein>
<evidence type="ECO:0000256" key="7">
    <source>
        <dbReference type="SAM" id="SignalP"/>
    </source>
</evidence>
<dbReference type="EMBL" id="JAFLWD010000033">
    <property type="protein sequence ID" value="MBO0441196.1"/>
    <property type="molecule type" value="Genomic_DNA"/>
</dbReference>
<keyword evidence="4 7" id="KW-0732">Signal</keyword>
<dbReference type="Gene3D" id="2.60.40.740">
    <property type="match status" value="1"/>
</dbReference>
<feature type="domain" description="SpaA-like prealbumin fold" evidence="10">
    <location>
        <begin position="186"/>
        <end position="266"/>
    </location>
</feature>
<evidence type="ECO:0000313" key="11">
    <source>
        <dbReference type="EMBL" id="MBO0441196.1"/>
    </source>
</evidence>
<reference evidence="11 12" key="1">
    <citation type="submission" date="2021-03" db="EMBL/GenBank/DDBJ databases">
        <title>Enterococcal diversity collection.</title>
        <authorList>
            <person name="Gilmore M.S."/>
            <person name="Schwartzman J."/>
            <person name="Van Tyne D."/>
            <person name="Martin M."/>
            <person name="Earl A.M."/>
            <person name="Manson A.L."/>
            <person name="Straub T."/>
            <person name="Salamzade R."/>
            <person name="Saavedra J."/>
            <person name="Lebreton F."/>
            <person name="Prichula J."/>
            <person name="Schaufler K."/>
            <person name="Gaca A."/>
            <person name="Sgardioli B."/>
            <person name="Wagenaar J."/>
            <person name="Strong T."/>
        </authorList>
    </citation>
    <scope>NUCLEOTIDE SEQUENCE [LARGE SCALE GENOMIC DNA]</scope>
    <source>
        <strain evidence="11 12">DIV0869a</strain>
    </source>
</reference>
<dbReference type="Proteomes" id="UP000664632">
    <property type="component" value="Unassembled WGS sequence"/>
</dbReference>
<dbReference type="InterPro" id="IPR041033">
    <property type="entry name" value="SpaA_PFL_dom_1"/>
</dbReference>
<evidence type="ECO:0000259" key="9">
    <source>
        <dbReference type="Pfam" id="PF16555"/>
    </source>
</evidence>
<evidence type="ECO:0000256" key="3">
    <source>
        <dbReference type="ARBA" id="ARBA00022525"/>
    </source>
</evidence>
<comment type="caution">
    <text evidence="11">The sequence shown here is derived from an EMBL/GenBank/DDBJ whole genome shotgun (WGS) entry which is preliminary data.</text>
</comment>
<comment type="similarity">
    <text evidence="1">Belongs to the serine-aspartate repeat-containing protein (SDr) family.</text>
</comment>
<evidence type="ECO:0000256" key="6">
    <source>
        <dbReference type="SAM" id="Phobius"/>
    </source>
</evidence>
<evidence type="ECO:0000256" key="1">
    <source>
        <dbReference type="ARBA" id="ARBA00007257"/>
    </source>
</evidence>
<keyword evidence="2" id="KW-0134">Cell wall</keyword>
<dbReference type="InterPro" id="IPR013783">
    <property type="entry name" value="Ig-like_fold"/>
</dbReference>
<dbReference type="InterPro" id="IPR048052">
    <property type="entry name" value="FM1-like"/>
</dbReference>
<dbReference type="InterPro" id="IPR019931">
    <property type="entry name" value="LPXTG_anchor"/>
</dbReference>
<dbReference type="Pfam" id="PF16555">
    <property type="entry name" value="GramPos_pilinD1"/>
    <property type="match status" value="1"/>
</dbReference>
<dbReference type="NCBIfam" id="NF033902">
    <property type="entry name" value="iso_D2_wall_anc"/>
    <property type="match status" value="1"/>
</dbReference>
<feature type="domain" description="SpaA-like prealbumin fold" evidence="10">
    <location>
        <begin position="437"/>
        <end position="537"/>
    </location>
</feature>
<feature type="domain" description="Gram-positive cocci surface proteins LPxTG" evidence="8">
    <location>
        <begin position="548"/>
        <end position="583"/>
    </location>
</feature>
<gene>
    <name evidence="11" type="ORF">JZO69_12555</name>
</gene>
<dbReference type="RefSeq" id="WP_207113217.1">
    <property type="nucleotide sequence ID" value="NZ_JAFLWD010000033.1"/>
</dbReference>
<keyword evidence="6" id="KW-0812">Transmembrane</keyword>
<evidence type="ECO:0000259" key="10">
    <source>
        <dbReference type="Pfam" id="PF17802"/>
    </source>
</evidence>
<dbReference type="NCBIfam" id="TIGR01167">
    <property type="entry name" value="LPXTG_anchor"/>
    <property type="match status" value="1"/>
</dbReference>
<proteinExistence type="inferred from homology"/>
<feature type="transmembrane region" description="Helical" evidence="6">
    <location>
        <begin position="560"/>
        <end position="580"/>
    </location>
</feature>
<dbReference type="NCBIfam" id="TIGR04226">
    <property type="entry name" value="RrgB_K2N_iso_D2"/>
    <property type="match status" value="1"/>
</dbReference>
<keyword evidence="3" id="KW-0964">Secreted</keyword>
<feature type="signal peptide" evidence="7">
    <location>
        <begin position="1"/>
        <end position="33"/>
    </location>
</feature>